<dbReference type="EMBL" id="JJML01000009">
    <property type="protein sequence ID" value="KGF73340.1"/>
    <property type="molecule type" value="Genomic_DNA"/>
</dbReference>
<organism evidence="1 2">
    <name type="scientific">Neosynechococcus sphagnicola sy1</name>
    <dbReference type="NCBI Taxonomy" id="1497020"/>
    <lineage>
        <taxon>Bacteria</taxon>
        <taxon>Bacillati</taxon>
        <taxon>Cyanobacteriota</taxon>
        <taxon>Cyanophyceae</taxon>
        <taxon>Neosynechococcales</taxon>
        <taxon>Neosynechococcaceae</taxon>
        <taxon>Neosynechococcus</taxon>
    </lineage>
</organism>
<sequence length="197" mass="22546">MAVQQAHYETLLAEYSNSLAAIALLKQYRPYLEMIPSMRRSDESVITIPLPTIRLRQPTQTANQGGDSPSAAVIQVTSLPCDIAILMCDPEWKIKTGVEIFVFIHRPQEDFSDFLGRWRRTQVLLSHTYEWMMPRRYRHIISDGANDIHPLFVVFPETVERIRRGLKGACLPFVTQSLQLQESEQAESRSSEELGVD</sequence>
<dbReference type="AlphaFoldDB" id="A0A098TLZ9"/>
<evidence type="ECO:0000313" key="1">
    <source>
        <dbReference type="EMBL" id="KGF73340.1"/>
    </source>
</evidence>
<name>A0A098TLZ9_9CYAN</name>
<dbReference type="OrthoDB" id="467906at2"/>
<proteinExistence type="predicted"/>
<evidence type="ECO:0000313" key="2">
    <source>
        <dbReference type="Proteomes" id="UP000030170"/>
    </source>
</evidence>
<gene>
    <name evidence="1" type="ORF">DO97_21285</name>
</gene>
<dbReference type="RefSeq" id="WP_036531637.1">
    <property type="nucleotide sequence ID" value="NZ_JJML01000009.1"/>
</dbReference>
<dbReference type="Proteomes" id="UP000030170">
    <property type="component" value="Unassembled WGS sequence"/>
</dbReference>
<comment type="caution">
    <text evidence="1">The sequence shown here is derived from an EMBL/GenBank/DDBJ whole genome shotgun (WGS) entry which is preliminary data.</text>
</comment>
<reference evidence="1 2" key="1">
    <citation type="journal article" date="2014" name="Mol. Ecol.">
        <title>Evolution of Synechococcus.</title>
        <authorList>
            <person name="Dvorak P."/>
            <person name="Casamatta D."/>
            <person name="Hasler P."/>
            <person name="Poulickova A."/>
            <person name="Ondrej V."/>
            <person name="Sanges R."/>
        </authorList>
    </citation>
    <scope>NUCLEOTIDE SEQUENCE [LARGE SCALE GENOMIC DNA]</scope>
    <source>
        <strain evidence="1 2">CAUP A 1101</strain>
    </source>
</reference>
<protein>
    <submittedName>
        <fullName evidence="1">Uncharacterized protein</fullName>
    </submittedName>
</protein>
<keyword evidence="2" id="KW-1185">Reference proteome</keyword>
<dbReference type="STRING" id="1497020.DO97_21285"/>
<accession>A0A098TLZ9</accession>